<dbReference type="Gene3D" id="1.10.3680.10">
    <property type="entry name" value="TerB-like"/>
    <property type="match status" value="1"/>
</dbReference>
<dbReference type="Pfam" id="PF05099">
    <property type="entry name" value="TerB"/>
    <property type="match status" value="1"/>
</dbReference>
<name>A0A1Y5SJ55_9RHOB</name>
<evidence type="ECO:0000259" key="1">
    <source>
        <dbReference type="Pfam" id="PF05099"/>
    </source>
</evidence>
<proteinExistence type="predicted"/>
<sequence length="346" mass="36494">MTTTLEDFEGIDGVVADDLRFRMKLGIGADAYRSLRYSRRVMELWDVGGVAMADANFAATSTTLGGFFGGSGIMATLGVATAATPVGWTIAAGLVTASAYFGVTRLAGSYAGTRVVSVPVFINTPVDILGVTLVDMIGTLAVKMSEIDGHADERELQVIKDYFVEEWGIDARYASRAINLIAENDAKISLRESATALGAFVRDAEDCNAEVMRKDLMALLHEIALADGKLDEREELALEKIDEILRTEINMSISRTLNFVGKGVSEGAGTAAGQVAKGAEAVAQGLGTGARNVSTRAGSLLYSARKATAQVSDATERLSRGVAGRLGSGLGSALSRRLKLKGTQEE</sequence>
<organism evidence="2 3">
    <name type="scientific">Aquimixticola soesokkakensis</name>
    <dbReference type="NCBI Taxonomy" id="1519096"/>
    <lineage>
        <taxon>Bacteria</taxon>
        <taxon>Pseudomonadati</taxon>
        <taxon>Pseudomonadota</taxon>
        <taxon>Alphaproteobacteria</taxon>
        <taxon>Rhodobacterales</taxon>
        <taxon>Paracoccaceae</taxon>
        <taxon>Aquimixticola</taxon>
    </lineage>
</organism>
<dbReference type="AlphaFoldDB" id="A0A1Y5SJ55"/>
<evidence type="ECO:0000313" key="3">
    <source>
        <dbReference type="Proteomes" id="UP000193862"/>
    </source>
</evidence>
<dbReference type="RefSeq" id="WP_085836321.1">
    <property type="nucleotide sequence ID" value="NZ_FWFS01000005.1"/>
</dbReference>
<evidence type="ECO:0000313" key="2">
    <source>
        <dbReference type="EMBL" id="SLN41675.1"/>
    </source>
</evidence>
<keyword evidence="3" id="KW-1185">Reference proteome</keyword>
<protein>
    <submittedName>
        <fullName evidence="2">Tellurite resistance protein TerB</fullName>
    </submittedName>
</protein>
<dbReference type="OrthoDB" id="8881374at2"/>
<dbReference type="EMBL" id="FWFS01000005">
    <property type="protein sequence ID" value="SLN41675.1"/>
    <property type="molecule type" value="Genomic_DNA"/>
</dbReference>
<dbReference type="Proteomes" id="UP000193862">
    <property type="component" value="Unassembled WGS sequence"/>
</dbReference>
<reference evidence="2 3" key="1">
    <citation type="submission" date="2017-03" db="EMBL/GenBank/DDBJ databases">
        <authorList>
            <person name="Afonso C.L."/>
            <person name="Miller P.J."/>
            <person name="Scott M.A."/>
            <person name="Spackman E."/>
            <person name="Goraichik I."/>
            <person name="Dimitrov K.M."/>
            <person name="Suarez D.L."/>
            <person name="Swayne D.E."/>
        </authorList>
    </citation>
    <scope>NUCLEOTIDE SEQUENCE [LARGE SCALE GENOMIC DNA]</scope>
    <source>
        <strain evidence="2 3">CECT 8620</strain>
    </source>
</reference>
<accession>A0A1Y5SJ55</accession>
<dbReference type="SUPFAM" id="SSF158682">
    <property type="entry name" value="TerB-like"/>
    <property type="match status" value="1"/>
</dbReference>
<dbReference type="InterPro" id="IPR007791">
    <property type="entry name" value="DjlA_N"/>
</dbReference>
<gene>
    <name evidence="2" type="ORF">AQS8620_01618</name>
</gene>
<dbReference type="InterPro" id="IPR029024">
    <property type="entry name" value="TerB-like"/>
</dbReference>
<feature type="domain" description="Co-chaperone DjlA N-terminal" evidence="1">
    <location>
        <begin position="139"/>
        <end position="246"/>
    </location>
</feature>